<evidence type="ECO:0000256" key="1">
    <source>
        <dbReference type="ARBA" id="ARBA00022801"/>
    </source>
</evidence>
<protein>
    <submittedName>
        <fullName evidence="4">ATP-dependent DNA helicase RecG</fullName>
    </submittedName>
</protein>
<keyword evidence="1" id="KW-0378">Hydrolase</keyword>
<dbReference type="SUPFAM" id="SSF50249">
    <property type="entry name" value="Nucleic acid-binding proteins"/>
    <property type="match status" value="1"/>
</dbReference>
<dbReference type="InterPro" id="IPR012340">
    <property type="entry name" value="NA-bd_OB-fold"/>
</dbReference>
<evidence type="ECO:0000256" key="2">
    <source>
        <dbReference type="ARBA" id="ARBA00022806"/>
    </source>
</evidence>
<proteinExistence type="predicted"/>
<feature type="domain" description="RecG wedge" evidence="3">
    <location>
        <begin position="9"/>
        <end position="124"/>
    </location>
</feature>
<dbReference type="InterPro" id="IPR047112">
    <property type="entry name" value="RecG/Mfd"/>
</dbReference>
<dbReference type="EMBL" id="CASHTH010002086">
    <property type="protein sequence ID" value="CAI8024578.1"/>
    <property type="molecule type" value="Genomic_DNA"/>
</dbReference>
<keyword evidence="5" id="KW-1185">Reference proteome</keyword>
<evidence type="ECO:0000313" key="5">
    <source>
        <dbReference type="Proteomes" id="UP001174909"/>
    </source>
</evidence>
<reference evidence="4" key="1">
    <citation type="submission" date="2023-03" db="EMBL/GenBank/DDBJ databases">
        <authorList>
            <person name="Steffen K."/>
            <person name="Cardenas P."/>
        </authorList>
    </citation>
    <scope>NUCLEOTIDE SEQUENCE</scope>
</reference>
<keyword evidence="2 4" id="KW-0067">ATP-binding</keyword>
<dbReference type="PANTHER" id="PTHR47964:SF1">
    <property type="entry name" value="ATP-DEPENDENT DNA HELICASE HOMOLOG RECG, CHLOROPLASTIC"/>
    <property type="match status" value="1"/>
</dbReference>
<gene>
    <name evidence="4" type="ORF">GBAR_LOCUS14277</name>
</gene>
<keyword evidence="2 4" id="KW-0347">Helicase</keyword>
<dbReference type="InterPro" id="IPR033454">
    <property type="entry name" value="RecG_wedge"/>
</dbReference>
<comment type="caution">
    <text evidence="4">The sequence shown here is derived from an EMBL/GenBank/DDBJ whole genome shotgun (WGS) entry which is preliminary data.</text>
</comment>
<dbReference type="CDD" id="cd04488">
    <property type="entry name" value="RecG_wedge_OBF"/>
    <property type="match status" value="1"/>
</dbReference>
<sequence length="128" mass="14187">MDAKTVQRLESMGAGTVRDLLYMLPRRYDDRADITSIADIYAGGTFTLEGELVNIRSTNVGQRRLQLVEGTLRDNTGAIDLQWFGQAFLARSLQAGSTMVVHGKAELNRGRLTVQSPEYDVVTEARLP</sequence>
<evidence type="ECO:0000259" key="3">
    <source>
        <dbReference type="Pfam" id="PF17191"/>
    </source>
</evidence>
<dbReference type="PANTHER" id="PTHR47964">
    <property type="entry name" value="ATP-DEPENDENT DNA HELICASE HOMOLOG RECG, CHLOROPLASTIC"/>
    <property type="match status" value="1"/>
</dbReference>
<accession>A0AA35WK98</accession>
<evidence type="ECO:0000313" key="4">
    <source>
        <dbReference type="EMBL" id="CAI8024578.1"/>
    </source>
</evidence>
<dbReference type="GO" id="GO:0006281">
    <property type="term" value="P:DNA repair"/>
    <property type="evidence" value="ECO:0007669"/>
    <property type="project" value="InterPro"/>
</dbReference>
<dbReference type="GO" id="GO:0016787">
    <property type="term" value="F:hydrolase activity"/>
    <property type="evidence" value="ECO:0007669"/>
    <property type="project" value="UniProtKB-KW"/>
</dbReference>
<dbReference type="GO" id="GO:0003678">
    <property type="term" value="F:DNA helicase activity"/>
    <property type="evidence" value="ECO:0007669"/>
    <property type="project" value="TreeGrafter"/>
</dbReference>
<keyword evidence="2 4" id="KW-0547">Nucleotide-binding</keyword>
<dbReference type="Pfam" id="PF17191">
    <property type="entry name" value="RecG_wedge"/>
    <property type="match status" value="1"/>
</dbReference>
<dbReference type="Gene3D" id="2.40.50.140">
    <property type="entry name" value="Nucleic acid-binding proteins"/>
    <property type="match status" value="1"/>
</dbReference>
<dbReference type="Proteomes" id="UP001174909">
    <property type="component" value="Unassembled WGS sequence"/>
</dbReference>
<dbReference type="AlphaFoldDB" id="A0AA35WK98"/>
<organism evidence="4 5">
    <name type="scientific">Geodia barretti</name>
    <name type="common">Barrett's horny sponge</name>
    <dbReference type="NCBI Taxonomy" id="519541"/>
    <lineage>
        <taxon>Eukaryota</taxon>
        <taxon>Metazoa</taxon>
        <taxon>Porifera</taxon>
        <taxon>Demospongiae</taxon>
        <taxon>Heteroscleromorpha</taxon>
        <taxon>Tetractinellida</taxon>
        <taxon>Astrophorina</taxon>
        <taxon>Geodiidae</taxon>
        <taxon>Geodia</taxon>
    </lineage>
</organism>
<name>A0AA35WK98_GEOBA</name>